<dbReference type="Proteomes" id="UP000477782">
    <property type="component" value="Unassembled WGS sequence"/>
</dbReference>
<feature type="transmembrane region" description="Helical" evidence="7">
    <location>
        <begin position="157"/>
        <end position="175"/>
    </location>
</feature>
<feature type="transmembrane region" description="Helical" evidence="7">
    <location>
        <begin position="312"/>
        <end position="336"/>
    </location>
</feature>
<dbReference type="GO" id="GO:0015385">
    <property type="term" value="F:sodium:proton antiporter activity"/>
    <property type="evidence" value="ECO:0007669"/>
    <property type="project" value="TreeGrafter"/>
</dbReference>
<gene>
    <name evidence="8" type="ORF">G4Z14_02055</name>
</gene>
<dbReference type="InterPro" id="IPR004670">
    <property type="entry name" value="NhaA"/>
</dbReference>
<feature type="transmembrane region" description="Helical" evidence="7">
    <location>
        <begin position="348"/>
        <end position="366"/>
    </location>
</feature>
<name>A0A6M0QNU5_9RHOB</name>
<feature type="transmembrane region" description="Helical" evidence="7">
    <location>
        <begin position="126"/>
        <end position="145"/>
    </location>
</feature>
<dbReference type="PANTHER" id="PTHR30341:SF0">
    <property type="entry name" value="NA(+)_H(+) ANTIPORTER NHAA"/>
    <property type="match status" value="1"/>
</dbReference>
<feature type="transmembrane region" description="Helical" evidence="7">
    <location>
        <begin position="96"/>
        <end position="120"/>
    </location>
</feature>
<dbReference type="GO" id="GO:0006885">
    <property type="term" value="P:regulation of pH"/>
    <property type="evidence" value="ECO:0007669"/>
    <property type="project" value="InterPro"/>
</dbReference>
<feature type="transmembrane region" description="Helical" evidence="7">
    <location>
        <begin position="378"/>
        <end position="400"/>
    </location>
</feature>
<dbReference type="GO" id="GO:0005886">
    <property type="term" value="C:plasma membrane"/>
    <property type="evidence" value="ECO:0007669"/>
    <property type="project" value="UniProtKB-SubCell"/>
</dbReference>
<organism evidence="8 9">
    <name type="scientific">Tabrizicola oligotrophica</name>
    <dbReference type="NCBI Taxonomy" id="2710650"/>
    <lineage>
        <taxon>Bacteria</taxon>
        <taxon>Pseudomonadati</taxon>
        <taxon>Pseudomonadota</taxon>
        <taxon>Alphaproteobacteria</taxon>
        <taxon>Rhodobacterales</taxon>
        <taxon>Paracoccaceae</taxon>
        <taxon>Tabrizicola</taxon>
    </lineage>
</organism>
<dbReference type="AlphaFoldDB" id="A0A6M0QNU5"/>
<comment type="subcellular location">
    <subcellularLocation>
        <location evidence="1">Cell inner membrane</location>
        <topology evidence="1">Multi-pass membrane protein</topology>
    </subcellularLocation>
</comment>
<evidence type="ECO:0000256" key="1">
    <source>
        <dbReference type="ARBA" id="ARBA00004429"/>
    </source>
</evidence>
<keyword evidence="5 7" id="KW-1133">Transmembrane helix</keyword>
<keyword evidence="9" id="KW-1185">Reference proteome</keyword>
<dbReference type="RefSeq" id="WP_164623080.1">
    <property type="nucleotide sequence ID" value="NZ_JAAIVJ010000001.1"/>
</dbReference>
<evidence type="ECO:0000256" key="4">
    <source>
        <dbReference type="ARBA" id="ARBA00022692"/>
    </source>
</evidence>
<evidence type="ECO:0000313" key="9">
    <source>
        <dbReference type="Proteomes" id="UP000477782"/>
    </source>
</evidence>
<protein>
    <recommendedName>
        <fullName evidence="2">Putative Na(+)/H(+) antiporter NhaA homolog</fullName>
    </recommendedName>
</protein>
<sequence length="402" mass="41996">MYRVSPFVRRFAHALLAGIAIATLWVNLSPASYYDALEWRLFDVALPGWLAPLPVSVTPMLIVSHLLMPLFVAFIGKELWEALILSRGAMSGRRAIAPAAGIAGGALGAILVWILVAALLETAEEASFALGWQVPVGGDVVLAYFTARAVFGAGHPALHLSLLLTIGLDILGILLTGLTDPEATLRLAWLALPLLACLGVWFTLARAPKAASESRRRRAMALWPYSLVGLVSWFGVAASGLPPALGLLPVIAVIPHADHSFGVFAEAEELLHDPLNRLAHLLVKPLAGVLFLFGLTRGGIDLAAFAPTTLVLLAALWIGKPLGLMAGVMLAVRAFAAELPSALRGREVGLIALVAGMGFTVPALALESALPGGGMAEAARLGLALSLLAGPLAVALGGLLRR</sequence>
<keyword evidence="6 7" id="KW-0472">Membrane</keyword>
<evidence type="ECO:0000256" key="5">
    <source>
        <dbReference type="ARBA" id="ARBA00022989"/>
    </source>
</evidence>
<evidence type="ECO:0000256" key="3">
    <source>
        <dbReference type="ARBA" id="ARBA00022475"/>
    </source>
</evidence>
<dbReference type="EMBL" id="JAAIVJ010000001">
    <property type="protein sequence ID" value="NEY89067.1"/>
    <property type="molecule type" value="Genomic_DNA"/>
</dbReference>
<feature type="transmembrane region" description="Helical" evidence="7">
    <location>
        <begin position="12"/>
        <end position="33"/>
    </location>
</feature>
<feature type="transmembrane region" description="Helical" evidence="7">
    <location>
        <begin position="187"/>
        <end position="207"/>
    </location>
</feature>
<dbReference type="Gene3D" id="1.20.1530.10">
    <property type="entry name" value="Na+/H+ antiporter like domain"/>
    <property type="match status" value="1"/>
</dbReference>
<evidence type="ECO:0000256" key="2">
    <source>
        <dbReference type="ARBA" id="ARBA00015550"/>
    </source>
</evidence>
<evidence type="ECO:0000256" key="7">
    <source>
        <dbReference type="SAM" id="Phobius"/>
    </source>
</evidence>
<proteinExistence type="predicted"/>
<keyword evidence="4 7" id="KW-0812">Transmembrane</keyword>
<feature type="transmembrane region" description="Helical" evidence="7">
    <location>
        <begin position="219"/>
        <end position="238"/>
    </location>
</feature>
<feature type="transmembrane region" description="Helical" evidence="7">
    <location>
        <begin position="53"/>
        <end position="75"/>
    </location>
</feature>
<dbReference type="InterPro" id="IPR023171">
    <property type="entry name" value="Na/H_antiporter_dom_sf"/>
</dbReference>
<reference evidence="8 9" key="1">
    <citation type="submission" date="2020-02" db="EMBL/GenBank/DDBJ databases">
        <authorList>
            <person name="Chen W.-M."/>
        </authorList>
    </citation>
    <scope>NUCLEOTIDE SEQUENCE [LARGE SCALE GENOMIC DNA]</scope>
    <source>
        <strain evidence="8 9">KMS-5</strain>
    </source>
</reference>
<comment type="caution">
    <text evidence="8">The sequence shown here is derived from an EMBL/GenBank/DDBJ whole genome shotgun (WGS) entry which is preliminary data.</text>
</comment>
<dbReference type="PANTHER" id="PTHR30341">
    <property type="entry name" value="SODIUM ION/PROTON ANTIPORTER NHAA-RELATED"/>
    <property type="match status" value="1"/>
</dbReference>
<keyword evidence="3" id="KW-1003">Cell membrane</keyword>
<evidence type="ECO:0000313" key="8">
    <source>
        <dbReference type="EMBL" id="NEY89067.1"/>
    </source>
</evidence>
<accession>A0A6M0QNU5</accession>
<evidence type="ECO:0000256" key="6">
    <source>
        <dbReference type="ARBA" id="ARBA00023136"/>
    </source>
</evidence>
<dbReference type="Pfam" id="PF06965">
    <property type="entry name" value="Na_H_antiport_1"/>
    <property type="match status" value="1"/>
</dbReference>